<dbReference type="InterPro" id="IPR025665">
    <property type="entry name" value="Beta-barrel_OMP_2"/>
</dbReference>
<dbReference type="Proteomes" id="UP000324575">
    <property type="component" value="Unassembled WGS sequence"/>
</dbReference>
<name>A0A5M8P2P3_9BACT</name>
<reference evidence="2 3" key="1">
    <citation type="submission" date="2019-03" db="EMBL/GenBank/DDBJ databases">
        <title>Single cell metagenomics reveals metabolic interactions within the superorganism composed of flagellate Streblomastix strix and complex community of Bacteroidetes bacteria on its surface.</title>
        <authorList>
            <person name="Treitli S.C."/>
            <person name="Kolisko M."/>
            <person name="Husnik F."/>
            <person name="Keeling P."/>
            <person name="Hampl V."/>
        </authorList>
    </citation>
    <scope>NUCLEOTIDE SEQUENCE [LARGE SCALE GENOMIC DNA]</scope>
    <source>
        <strain evidence="2">St1</strain>
    </source>
</reference>
<protein>
    <recommendedName>
        <fullName evidence="1">Outer membrane protein beta-barrel domain-containing protein</fullName>
    </recommendedName>
</protein>
<proteinExistence type="predicted"/>
<evidence type="ECO:0000313" key="3">
    <source>
        <dbReference type="Proteomes" id="UP000324575"/>
    </source>
</evidence>
<dbReference type="AlphaFoldDB" id="A0A5M8P2P3"/>
<dbReference type="EMBL" id="SNRX01000006">
    <property type="protein sequence ID" value="KAA6302612.1"/>
    <property type="molecule type" value="Genomic_DNA"/>
</dbReference>
<organism evidence="2 3">
    <name type="scientific">Candidatus Ordinivivax streblomastigis</name>
    <dbReference type="NCBI Taxonomy" id="2540710"/>
    <lineage>
        <taxon>Bacteria</taxon>
        <taxon>Pseudomonadati</taxon>
        <taxon>Bacteroidota</taxon>
        <taxon>Bacteroidia</taxon>
        <taxon>Bacteroidales</taxon>
        <taxon>Candidatus Ordinivivax</taxon>
    </lineage>
</organism>
<evidence type="ECO:0000313" key="2">
    <source>
        <dbReference type="EMBL" id="KAA6302612.1"/>
    </source>
</evidence>
<evidence type="ECO:0000259" key="1">
    <source>
        <dbReference type="Pfam" id="PF13568"/>
    </source>
</evidence>
<sequence>MKKNVVFLIVILFMGGLSAQAQLKYGLKVGLNLSKVSFDGDNAAAAVVNDNMQYATGFLVGPMVEFTIPGVGLGFDAALLYAQEGFKVKNNDTKMSNTLEIPVNLKYKLSIMELAGAFVAVGPYASFNLSDLEADYKAKTFGGGLNFGLGVEFLNHLQLGINYKLGLTDNYSHANKTDVLNNALQGKSRGWVISVAYLF</sequence>
<feature type="domain" description="Outer membrane protein beta-barrel" evidence="1">
    <location>
        <begin position="20"/>
        <end position="170"/>
    </location>
</feature>
<gene>
    <name evidence="2" type="ORF">EZS26_001119</name>
</gene>
<accession>A0A5M8P2P3</accession>
<dbReference type="Pfam" id="PF13568">
    <property type="entry name" value="OMP_b-brl_2"/>
    <property type="match status" value="1"/>
</dbReference>
<comment type="caution">
    <text evidence="2">The sequence shown here is derived from an EMBL/GenBank/DDBJ whole genome shotgun (WGS) entry which is preliminary data.</text>
</comment>